<proteinExistence type="predicted"/>
<reference evidence="2" key="2">
    <citation type="submission" date="2025-09" db="UniProtKB">
        <authorList>
            <consortium name="Ensembl"/>
        </authorList>
    </citation>
    <scope>IDENTIFICATION</scope>
</reference>
<dbReference type="Ensembl" id="ENSLLTT00000009101.1">
    <property type="protein sequence ID" value="ENSLLTP00000008770.1"/>
    <property type="gene ID" value="ENSLLTG00000006693.1"/>
</dbReference>
<keyword evidence="3" id="KW-1185">Reference proteome</keyword>
<accession>A0A8C5WS22</accession>
<evidence type="ECO:0000313" key="3">
    <source>
        <dbReference type="Proteomes" id="UP000694406"/>
    </source>
</evidence>
<evidence type="ECO:0000256" key="1">
    <source>
        <dbReference type="SAM" id="MobiDB-lite"/>
    </source>
</evidence>
<protein>
    <submittedName>
        <fullName evidence="2">Uncharacterized protein</fullName>
    </submittedName>
</protein>
<feature type="region of interest" description="Disordered" evidence="1">
    <location>
        <begin position="32"/>
        <end position="60"/>
    </location>
</feature>
<organism evidence="2 3">
    <name type="scientific">Laticauda laticaudata</name>
    <name type="common">Blue-ringed sea krait</name>
    <name type="synonym">Blue-lipped sea krait</name>
    <dbReference type="NCBI Taxonomy" id="8630"/>
    <lineage>
        <taxon>Eukaryota</taxon>
        <taxon>Metazoa</taxon>
        <taxon>Chordata</taxon>
        <taxon>Craniata</taxon>
        <taxon>Vertebrata</taxon>
        <taxon>Euteleostomi</taxon>
        <taxon>Lepidosauria</taxon>
        <taxon>Squamata</taxon>
        <taxon>Bifurcata</taxon>
        <taxon>Unidentata</taxon>
        <taxon>Episquamata</taxon>
        <taxon>Toxicofera</taxon>
        <taxon>Serpentes</taxon>
        <taxon>Colubroidea</taxon>
        <taxon>Elapidae</taxon>
        <taxon>Laticaudinae</taxon>
        <taxon>Laticauda</taxon>
    </lineage>
</organism>
<feature type="compositionally biased region" description="Basic and acidic residues" evidence="1">
    <location>
        <begin position="51"/>
        <end position="60"/>
    </location>
</feature>
<dbReference type="Proteomes" id="UP000694406">
    <property type="component" value="Unplaced"/>
</dbReference>
<evidence type="ECO:0000313" key="2">
    <source>
        <dbReference type="Ensembl" id="ENSLLTP00000008770.1"/>
    </source>
</evidence>
<name>A0A8C5WS22_LATLA</name>
<reference evidence="2" key="1">
    <citation type="submission" date="2025-08" db="UniProtKB">
        <authorList>
            <consortium name="Ensembl"/>
        </authorList>
    </citation>
    <scope>IDENTIFICATION</scope>
</reference>
<sequence length="60" mass="6452">MYTITKGPSKLATQRRTGKAFAPPLFSSLLLQKAPTASPAELQPTFHSSPPRKEGRKDGG</sequence>
<dbReference type="AlphaFoldDB" id="A0A8C5WS22"/>